<dbReference type="AlphaFoldDB" id="A0A9X8ELS5"/>
<protein>
    <submittedName>
        <fullName evidence="7">O-antigen ligase</fullName>
    </submittedName>
</protein>
<evidence type="ECO:0000256" key="2">
    <source>
        <dbReference type="ARBA" id="ARBA00022692"/>
    </source>
</evidence>
<feature type="transmembrane region" description="Helical" evidence="5">
    <location>
        <begin position="348"/>
        <end position="369"/>
    </location>
</feature>
<accession>A0A9X8ELS5</accession>
<gene>
    <name evidence="7" type="ORF">EDF85_1718</name>
</gene>
<feature type="transmembrane region" description="Helical" evidence="5">
    <location>
        <begin position="20"/>
        <end position="37"/>
    </location>
</feature>
<feature type="transmembrane region" description="Helical" evidence="5">
    <location>
        <begin position="390"/>
        <end position="419"/>
    </location>
</feature>
<dbReference type="PANTHER" id="PTHR37422:SF13">
    <property type="entry name" value="LIPOPOLYSACCHARIDE BIOSYNTHESIS PROTEIN PA4999-RELATED"/>
    <property type="match status" value="1"/>
</dbReference>
<evidence type="ECO:0000256" key="4">
    <source>
        <dbReference type="ARBA" id="ARBA00023136"/>
    </source>
</evidence>
<comment type="caution">
    <text evidence="7">The sequence shown here is derived from an EMBL/GenBank/DDBJ whole genome shotgun (WGS) entry which is preliminary data.</text>
</comment>
<evidence type="ECO:0000259" key="6">
    <source>
        <dbReference type="Pfam" id="PF04932"/>
    </source>
</evidence>
<dbReference type="GO" id="GO:0016874">
    <property type="term" value="F:ligase activity"/>
    <property type="evidence" value="ECO:0007669"/>
    <property type="project" value="UniProtKB-KW"/>
</dbReference>
<proteinExistence type="predicted"/>
<comment type="subcellular location">
    <subcellularLocation>
        <location evidence="1">Membrane</location>
        <topology evidence="1">Multi-pass membrane protein</topology>
    </subcellularLocation>
</comment>
<evidence type="ECO:0000313" key="8">
    <source>
        <dbReference type="Proteomes" id="UP000269115"/>
    </source>
</evidence>
<keyword evidence="3 5" id="KW-1133">Transmembrane helix</keyword>
<dbReference type="EMBL" id="RJUR01000012">
    <property type="protein sequence ID" value="ROQ51259.1"/>
    <property type="molecule type" value="Genomic_DNA"/>
</dbReference>
<dbReference type="PANTHER" id="PTHR37422">
    <property type="entry name" value="TEICHURONIC ACID BIOSYNTHESIS PROTEIN TUAE"/>
    <property type="match status" value="1"/>
</dbReference>
<dbReference type="InterPro" id="IPR007016">
    <property type="entry name" value="O-antigen_ligase-rel_domated"/>
</dbReference>
<feature type="domain" description="O-antigen ligase-related" evidence="6">
    <location>
        <begin position="220"/>
        <end position="363"/>
    </location>
</feature>
<organism evidence="7 8">
    <name type="scientific">Pseudomonas putida</name>
    <name type="common">Arthrobacter siderocapsulatus</name>
    <dbReference type="NCBI Taxonomy" id="303"/>
    <lineage>
        <taxon>Bacteria</taxon>
        <taxon>Pseudomonadati</taxon>
        <taxon>Pseudomonadota</taxon>
        <taxon>Gammaproteobacteria</taxon>
        <taxon>Pseudomonadales</taxon>
        <taxon>Pseudomonadaceae</taxon>
        <taxon>Pseudomonas</taxon>
    </lineage>
</organism>
<evidence type="ECO:0000313" key="7">
    <source>
        <dbReference type="EMBL" id="ROQ51259.1"/>
    </source>
</evidence>
<feature type="transmembrane region" description="Helical" evidence="5">
    <location>
        <begin position="258"/>
        <end position="278"/>
    </location>
</feature>
<feature type="transmembrane region" description="Helical" evidence="5">
    <location>
        <begin position="86"/>
        <end position="103"/>
    </location>
</feature>
<dbReference type="InterPro" id="IPR051533">
    <property type="entry name" value="WaaL-like"/>
</dbReference>
<evidence type="ECO:0000256" key="5">
    <source>
        <dbReference type="SAM" id="Phobius"/>
    </source>
</evidence>
<keyword evidence="4 5" id="KW-0472">Membrane</keyword>
<feature type="transmembrane region" description="Helical" evidence="5">
    <location>
        <begin position="57"/>
        <end position="74"/>
    </location>
</feature>
<keyword evidence="2 5" id="KW-0812">Transmembrane</keyword>
<sequence length="437" mass="49148">MDENLDKKLESSTAGWKLKVDTLIVLLISLTPFNLSVVDKTGLDTGIDNTLDKVVRVAWFLFCILTVCLLKPRLFRRVFAHPSPLMKLLFCYMIILTLSLVVNGVGVTGFYRLCEYILLLFALDIVDKTIRLEGRDAAVRVFAGWVQMAAVAIVIMIAIGLVISPNHFYALETQGRFRLGGNAYSPNFIGMVFASGMLSSLYLMGRARTTLKKFLILMCCLFFGVALYFTGSRTAQFSVAIAICLWVLLNFNVMDRALLCAVCMIFVIPLLLLFYEFFVERLLPLIGKGERPLYDLLTLNNRSVVAEVGLQGALDHWYLGVGFVEGVKEYYRLNFTQSYWLPPHTHNALIESFLSGGVLSLLLMSVVFYKAVKLILRNLACRQNSPDIYLAALSLPLILGCVTMTIFGGVYTVLTFWFFSLALFSWSKNERKDSVYS</sequence>
<feature type="transmembrane region" description="Helical" evidence="5">
    <location>
        <begin position="183"/>
        <end position="204"/>
    </location>
</feature>
<name>A0A9X8ELS5_PSEPU</name>
<evidence type="ECO:0000256" key="1">
    <source>
        <dbReference type="ARBA" id="ARBA00004141"/>
    </source>
</evidence>
<dbReference type="Pfam" id="PF04932">
    <property type="entry name" value="Wzy_C"/>
    <property type="match status" value="1"/>
</dbReference>
<keyword evidence="7" id="KW-0436">Ligase</keyword>
<reference evidence="7 8" key="1">
    <citation type="submission" date="2018-11" db="EMBL/GenBank/DDBJ databases">
        <title>Genomic analyses of the natural microbiome of Caenorhabditis elegans.</title>
        <authorList>
            <person name="Samuel B."/>
        </authorList>
    </citation>
    <scope>NUCLEOTIDE SEQUENCE [LARGE SCALE GENOMIC DNA]</scope>
    <source>
        <strain evidence="7 8">BIGb0473</strain>
    </source>
</reference>
<dbReference type="GO" id="GO:0016020">
    <property type="term" value="C:membrane"/>
    <property type="evidence" value="ECO:0007669"/>
    <property type="project" value="UniProtKB-SubCell"/>
</dbReference>
<feature type="transmembrane region" description="Helical" evidence="5">
    <location>
        <begin position="235"/>
        <end position="251"/>
    </location>
</feature>
<dbReference type="Proteomes" id="UP000269115">
    <property type="component" value="Unassembled WGS sequence"/>
</dbReference>
<feature type="transmembrane region" description="Helical" evidence="5">
    <location>
        <begin position="138"/>
        <end position="163"/>
    </location>
</feature>
<feature type="transmembrane region" description="Helical" evidence="5">
    <location>
        <begin position="211"/>
        <end position="229"/>
    </location>
</feature>
<evidence type="ECO:0000256" key="3">
    <source>
        <dbReference type="ARBA" id="ARBA00022989"/>
    </source>
</evidence>